<name>A0A016TNE1_9BILA</name>
<evidence type="ECO:0000313" key="1">
    <source>
        <dbReference type="EMBL" id="EYC04182.1"/>
    </source>
</evidence>
<dbReference type="Proteomes" id="UP000024635">
    <property type="component" value="Unassembled WGS sequence"/>
</dbReference>
<dbReference type="AlphaFoldDB" id="A0A016TNE1"/>
<accession>A0A016TNE1</accession>
<evidence type="ECO:0000313" key="2">
    <source>
        <dbReference type="Proteomes" id="UP000024635"/>
    </source>
</evidence>
<proteinExistence type="predicted"/>
<comment type="caution">
    <text evidence="1">The sequence shown here is derived from an EMBL/GenBank/DDBJ whole genome shotgun (WGS) entry which is preliminary data.</text>
</comment>
<reference evidence="2" key="1">
    <citation type="journal article" date="2015" name="Nat. Genet.">
        <title>The genome and transcriptome of the zoonotic hookworm Ancylostoma ceylanicum identify infection-specific gene families.</title>
        <authorList>
            <person name="Schwarz E.M."/>
            <person name="Hu Y."/>
            <person name="Antoshechkin I."/>
            <person name="Miller M.M."/>
            <person name="Sternberg P.W."/>
            <person name="Aroian R.V."/>
        </authorList>
    </citation>
    <scope>NUCLEOTIDE SEQUENCE</scope>
    <source>
        <strain evidence="2">HY135</strain>
    </source>
</reference>
<protein>
    <submittedName>
        <fullName evidence="1">Uncharacterized protein</fullName>
    </submittedName>
</protein>
<dbReference type="EMBL" id="JARK01001425">
    <property type="protein sequence ID" value="EYC04182.1"/>
    <property type="molecule type" value="Genomic_DNA"/>
</dbReference>
<sequence length="96" mass="11222">MMSSIFSNSRRSIFCIFVLNVAEFFTASRDEGNLLMYFETRQKKELWTTFCCVHPNLGKCILKFILRPFVGRKIQKLEGFKLTSPRIILKPIIRSA</sequence>
<organism evidence="1 2">
    <name type="scientific">Ancylostoma ceylanicum</name>
    <dbReference type="NCBI Taxonomy" id="53326"/>
    <lineage>
        <taxon>Eukaryota</taxon>
        <taxon>Metazoa</taxon>
        <taxon>Ecdysozoa</taxon>
        <taxon>Nematoda</taxon>
        <taxon>Chromadorea</taxon>
        <taxon>Rhabditida</taxon>
        <taxon>Rhabditina</taxon>
        <taxon>Rhabditomorpha</taxon>
        <taxon>Strongyloidea</taxon>
        <taxon>Ancylostomatidae</taxon>
        <taxon>Ancylostomatinae</taxon>
        <taxon>Ancylostoma</taxon>
    </lineage>
</organism>
<gene>
    <name evidence="1" type="primary">Acey_s0089.g2267</name>
    <name evidence="1" type="ORF">Y032_0089g2267</name>
</gene>
<keyword evidence="2" id="KW-1185">Reference proteome</keyword>